<accession>A0A4Y7J1E6</accession>
<organism evidence="1 2">
    <name type="scientific">Papaver somniferum</name>
    <name type="common">Opium poppy</name>
    <dbReference type="NCBI Taxonomy" id="3469"/>
    <lineage>
        <taxon>Eukaryota</taxon>
        <taxon>Viridiplantae</taxon>
        <taxon>Streptophyta</taxon>
        <taxon>Embryophyta</taxon>
        <taxon>Tracheophyta</taxon>
        <taxon>Spermatophyta</taxon>
        <taxon>Magnoliopsida</taxon>
        <taxon>Ranunculales</taxon>
        <taxon>Papaveraceae</taxon>
        <taxon>Papaveroideae</taxon>
        <taxon>Papaver</taxon>
    </lineage>
</organism>
<dbReference type="Proteomes" id="UP000316621">
    <property type="component" value="Chromosome 3"/>
</dbReference>
<dbReference type="PANTHER" id="PTHR47481:SF31">
    <property type="entry name" value="OS01G0873500 PROTEIN"/>
    <property type="match status" value="1"/>
</dbReference>
<evidence type="ECO:0000313" key="1">
    <source>
        <dbReference type="EMBL" id="RZC53761.1"/>
    </source>
</evidence>
<dbReference type="AlphaFoldDB" id="A0A4Y7J1E6"/>
<dbReference type="Gramene" id="RZC53761">
    <property type="protein sequence ID" value="RZC53761"/>
    <property type="gene ID" value="C5167_012609"/>
</dbReference>
<name>A0A4Y7J1E6_PAPSO</name>
<proteinExistence type="predicted"/>
<gene>
    <name evidence="1" type="ORF">C5167_012609</name>
</gene>
<keyword evidence="2" id="KW-1185">Reference proteome</keyword>
<reference evidence="1 2" key="1">
    <citation type="journal article" date="2018" name="Science">
        <title>The opium poppy genome and morphinan production.</title>
        <authorList>
            <person name="Guo L."/>
            <person name="Winzer T."/>
            <person name="Yang X."/>
            <person name="Li Y."/>
            <person name="Ning Z."/>
            <person name="He Z."/>
            <person name="Teodor R."/>
            <person name="Lu Y."/>
            <person name="Bowser T.A."/>
            <person name="Graham I.A."/>
            <person name="Ye K."/>
        </authorList>
    </citation>
    <scope>NUCLEOTIDE SEQUENCE [LARGE SCALE GENOMIC DNA]</scope>
    <source>
        <strain evidence="2">cv. HN1</strain>
        <tissue evidence="1">Leaves</tissue>
    </source>
</reference>
<evidence type="ECO:0008006" key="3">
    <source>
        <dbReference type="Google" id="ProtNLM"/>
    </source>
</evidence>
<evidence type="ECO:0000313" key="2">
    <source>
        <dbReference type="Proteomes" id="UP000316621"/>
    </source>
</evidence>
<dbReference type="PANTHER" id="PTHR47481">
    <property type="match status" value="1"/>
</dbReference>
<protein>
    <recommendedName>
        <fullName evidence="3">Retrotransposon Copia-like N-terminal domain-containing protein</fullName>
    </recommendedName>
</protein>
<dbReference type="EMBL" id="CM010717">
    <property type="protein sequence ID" value="RZC53761.1"/>
    <property type="molecule type" value="Genomic_DNA"/>
</dbReference>
<sequence length="150" mass="17227">MASSSAAEPIKGSNPIDWTLTDMIDLIPEQLDENNYLCWRCDVELILESQSMRHFIDIKVPELRHRLLALCKDGLTVDKYFHPIFRIRNVLWFLGHSVSDDDLVRCALGGLGHEYDGFVQGILARPVLPNINQLYRLIADHDLLFSNHIE</sequence>